<sequence length="293" mass="33151">MDDLQAFLSVARQLSFTRAAADVGVTPSALSHTIKALEEKLGYRLLTRTTRSVSLTEEGEKLLNAIGPLYEQIHYELEKMSALRDKPAGTIRLTCSDDVVQYLIRPVLTRFLETYPDIQIEISIDYGFTDIVRERIDAGVRLGESVDKDMIAVRISRDWRLSVVATPAYFLRNPAPETPHDLIQHNCINIRHSASSGIYAWEFEKGDRRFTVKTSGQFTANSTIHQLNAALDGIGIAYLPEHLVERHLASGALIEILADWSPTFQGFHLYYPHRRQGSPAFMAFVEALRYREK</sequence>
<dbReference type="PANTHER" id="PTHR30537:SF1">
    <property type="entry name" value="HTH-TYPE TRANSCRIPTIONAL REGULATOR PGRR"/>
    <property type="match status" value="1"/>
</dbReference>
<dbReference type="InterPro" id="IPR036388">
    <property type="entry name" value="WH-like_DNA-bd_sf"/>
</dbReference>
<evidence type="ECO:0000256" key="1">
    <source>
        <dbReference type="ARBA" id="ARBA00009437"/>
    </source>
</evidence>
<evidence type="ECO:0000256" key="2">
    <source>
        <dbReference type="ARBA" id="ARBA00023015"/>
    </source>
</evidence>
<protein>
    <submittedName>
        <fullName evidence="6">Transcriptional regulator</fullName>
    </submittedName>
</protein>
<dbReference type="Gene3D" id="1.10.10.10">
    <property type="entry name" value="Winged helix-like DNA-binding domain superfamily/Winged helix DNA-binding domain"/>
    <property type="match status" value="1"/>
</dbReference>
<dbReference type="InterPro" id="IPR000847">
    <property type="entry name" value="LysR_HTH_N"/>
</dbReference>
<dbReference type="CDD" id="cd08474">
    <property type="entry name" value="PBP2_CrgA_like_5"/>
    <property type="match status" value="1"/>
</dbReference>
<dbReference type="PANTHER" id="PTHR30537">
    <property type="entry name" value="HTH-TYPE TRANSCRIPTIONAL REGULATOR"/>
    <property type="match status" value="1"/>
</dbReference>
<comment type="similarity">
    <text evidence="1">Belongs to the LysR transcriptional regulatory family.</text>
</comment>
<organism evidence="6 7">
    <name type="scientific">Klebsiella variicola</name>
    <dbReference type="NCBI Taxonomy" id="244366"/>
    <lineage>
        <taxon>Bacteria</taxon>
        <taxon>Pseudomonadati</taxon>
        <taxon>Pseudomonadota</taxon>
        <taxon>Gammaproteobacteria</taxon>
        <taxon>Enterobacterales</taxon>
        <taxon>Enterobacteriaceae</taxon>
        <taxon>Klebsiella/Raoultella group</taxon>
        <taxon>Klebsiella</taxon>
        <taxon>Klebsiella pneumoniae complex</taxon>
    </lineage>
</organism>
<evidence type="ECO:0000259" key="5">
    <source>
        <dbReference type="PROSITE" id="PS50931"/>
    </source>
</evidence>
<comment type="caution">
    <text evidence="6">The sequence shown here is derived from an EMBL/GenBank/DDBJ whole genome shotgun (WGS) entry which is preliminary data.</text>
</comment>
<dbReference type="PRINTS" id="PR00039">
    <property type="entry name" value="HTHLYSR"/>
</dbReference>
<keyword evidence="2" id="KW-0805">Transcription regulation</keyword>
<dbReference type="SUPFAM" id="SSF53850">
    <property type="entry name" value="Periplasmic binding protein-like II"/>
    <property type="match status" value="1"/>
</dbReference>
<dbReference type="GO" id="GO:0003677">
    <property type="term" value="F:DNA binding"/>
    <property type="evidence" value="ECO:0007669"/>
    <property type="project" value="UniProtKB-KW"/>
</dbReference>
<gene>
    <name evidence="6" type="primary">dmlR_38</name>
    <name evidence="6" type="ORF">SAMEA3729809_05566</name>
</gene>
<reference evidence="6 7" key="1">
    <citation type="submission" date="2018-08" db="EMBL/GenBank/DDBJ databases">
        <authorList>
            <consortium name="Pathogen Informatics"/>
        </authorList>
    </citation>
    <scope>NUCLEOTIDE SEQUENCE [LARGE SCALE GENOMIC DNA]</scope>
    <source>
        <strain evidence="6 7">EuSCAPE_TR218</strain>
    </source>
</reference>
<dbReference type="FunFam" id="1.10.10.10:FF:000001">
    <property type="entry name" value="LysR family transcriptional regulator"/>
    <property type="match status" value="1"/>
</dbReference>
<dbReference type="InterPro" id="IPR058163">
    <property type="entry name" value="LysR-type_TF_proteobact-type"/>
</dbReference>
<dbReference type="InterPro" id="IPR036390">
    <property type="entry name" value="WH_DNA-bd_sf"/>
</dbReference>
<evidence type="ECO:0000313" key="7">
    <source>
        <dbReference type="Proteomes" id="UP000258928"/>
    </source>
</evidence>
<dbReference type="EMBL" id="UKAS01000048">
    <property type="protein sequence ID" value="SXF99587.1"/>
    <property type="molecule type" value="Genomic_DNA"/>
</dbReference>
<keyword evidence="4" id="KW-0804">Transcription</keyword>
<dbReference type="FunFam" id="3.40.190.290:FF:000012">
    <property type="entry name" value="Transcriptional regulator, LysR family"/>
    <property type="match status" value="1"/>
</dbReference>
<evidence type="ECO:0000313" key="6">
    <source>
        <dbReference type="EMBL" id="SXF99587.1"/>
    </source>
</evidence>
<name>A0ABD7PER0_KLEVA</name>
<evidence type="ECO:0000256" key="3">
    <source>
        <dbReference type="ARBA" id="ARBA00023125"/>
    </source>
</evidence>
<keyword evidence="3" id="KW-0238">DNA-binding</keyword>
<dbReference type="RefSeq" id="WP_117268423.1">
    <property type="nucleotide sequence ID" value="NZ_UKAS01000048.1"/>
</dbReference>
<dbReference type="Proteomes" id="UP000258928">
    <property type="component" value="Unassembled WGS sequence"/>
</dbReference>
<dbReference type="AlphaFoldDB" id="A0ABD7PER0"/>
<dbReference type="Gene3D" id="3.40.190.290">
    <property type="match status" value="1"/>
</dbReference>
<dbReference type="PROSITE" id="PS50931">
    <property type="entry name" value="HTH_LYSR"/>
    <property type="match status" value="1"/>
</dbReference>
<dbReference type="SUPFAM" id="SSF46785">
    <property type="entry name" value="Winged helix' DNA-binding domain"/>
    <property type="match status" value="1"/>
</dbReference>
<feature type="domain" description="HTH lysR-type" evidence="5">
    <location>
        <begin position="1"/>
        <end position="56"/>
    </location>
</feature>
<dbReference type="Pfam" id="PF00126">
    <property type="entry name" value="HTH_1"/>
    <property type="match status" value="1"/>
</dbReference>
<evidence type="ECO:0000256" key="4">
    <source>
        <dbReference type="ARBA" id="ARBA00023163"/>
    </source>
</evidence>
<accession>A0ABD7PER0</accession>
<dbReference type="InterPro" id="IPR005119">
    <property type="entry name" value="LysR_subst-bd"/>
</dbReference>
<dbReference type="Pfam" id="PF03466">
    <property type="entry name" value="LysR_substrate"/>
    <property type="match status" value="1"/>
</dbReference>
<proteinExistence type="inferred from homology"/>